<keyword evidence="4" id="KW-1185">Reference proteome</keyword>
<evidence type="ECO:0000313" key="3">
    <source>
        <dbReference type="EMBL" id="KAF2010001.1"/>
    </source>
</evidence>
<evidence type="ECO:0000259" key="2">
    <source>
        <dbReference type="Pfam" id="PF01593"/>
    </source>
</evidence>
<dbReference type="Proteomes" id="UP000799778">
    <property type="component" value="Unassembled WGS sequence"/>
</dbReference>
<proteinExistence type="predicted"/>
<dbReference type="SUPFAM" id="SSF54373">
    <property type="entry name" value="FAD-linked reductases, C-terminal domain"/>
    <property type="match status" value="1"/>
</dbReference>
<evidence type="ECO:0000313" key="4">
    <source>
        <dbReference type="Proteomes" id="UP000799778"/>
    </source>
</evidence>
<dbReference type="GO" id="GO:0009063">
    <property type="term" value="P:amino acid catabolic process"/>
    <property type="evidence" value="ECO:0007669"/>
    <property type="project" value="TreeGrafter"/>
</dbReference>
<evidence type="ECO:0000256" key="1">
    <source>
        <dbReference type="SAM" id="SignalP"/>
    </source>
</evidence>
<dbReference type="InterPro" id="IPR002937">
    <property type="entry name" value="Amino_oxidase"/>
</dbReference>
<feature type="domain" description="Amine oxidase" evidence="2">
    <location>
        <begin position="73"/>
        <end position="558"/>
    </location>
</feature>
<name>A0A6A5XAN4_9PLEO</name>
<dbReference type="PANTHER" id="PTHR10742">
    <property type="entry name" value="FLAVIN MONOAMINE OXIDASE"/>
    <property type="match status" value="1"/>
</dbReference>
<keyword evidence="1" id="KW-0732">Signal</keyword>
<dbReference type="AlphaFoldDB" id="A0A6A5XAN4"/>
<dbReference type="Gene3D" id="1.20.1440.240">
    <property type="match status" value="1"/>
</dbReference>
<dbReference type="Gene3D" id="3.50.50.60">
    <property type="entry name" value="FAD/NAD(P)-binding domain"/>
    <property type="match status" value="1"/>
</dbReference>
<dbReference type="GeneID" id="54290156"/>
<feature type="signal peptide" evidence="1">
    <location>
        <begin position="1"/>
        <end position="19"/>
    </location>
</feature>
<dbReference type="Pfam" id="PF01593">
    <property type="entry name" value="Amino_oxidase"/>
    <property type="match status" value="1"/>
</dbReference>
<dbReference type="InterPro" id="IPR036188">
    <property type="entry name" value="FAD/NAD-bd_sf"/>
</dbReference>
<dbReference type="RefSeq" id="XP_033378340.1">
    <property type="nucleotide sequence ID" value="XM_033532759.1"/>
</dbReference>
<dbReference type="OrthoDB" id="7777654at2759"/>
<dbReference type="InterPro" id="IPR050281">
    <property type="entry name" value="Flavin_monoamine_oxidase"/>
</dbReference>
<dbReference type="GO" id="GO:0001716">
    <property type="term" value="F:L-amino-acid oxidase activity"/>
    <property type="evidence" value="ECO:0007669"/>
    <property type="project" value="TreeGrafter"/>
</dbReference>
<gene>
    <name evidence="3" type="ORF">BU24DRAFT_473165</name>
</gene>
<dbReference type="Gene3D" id="3.90.660.10">
    <property type="match status" value="1"/>
</dbReference>
<dbReference type="PANTHER" id="PTHR10742:SF342">
    <property type="entry name" value="AMINE OXIDASE"/>
    <property type="match status" value="1"/>
</dbReference>
<organism evidence="3 4">
    <name type="scientific">Aaosphaeria arxii CBS 175.79</name>
    <dbReference type="NCBI Taxonomy" id="1450172"/>
    <lineage>
        <taxon>Eukaryota</taxon>
        <taxon>Fungi</taxon>
        <taxon>Dikarya</taxon>
        <taxon>Ascomycota</taxon>
        <taxon>Pezizomycotina</taxon>
        <taxon>Dothideomycetes</taxon>
        <taxon>Pleosporomycetidae</taxon>
        <taxon>Pleosporales</taxon>
        <taxon>Pleosporales incertae sedis</taxon>
        <taxon>Aaosphaeria</taxon>
    </lineage>
</organism>
<protein>
    <submittedName>
        <fullName evidence="3">Amine oxidase</fullName>
    </submittedName>
</protein>
<feature type="chain" id="PRO_5025679035" evidence="1">
    <location>
        <begin position="20"/>
        <end position="587"/>
    </location>
</feature>
<accession>A0A6A5XAN4</accession>
<dbReference type="SUPFAM" id="SSF51905">
    <property type="entry name" value="FAD/NAD(P)-binding domain"/>
    <property type="match status" value="1"/>
</dbReference>
<reference evidence="3" key="1">
    <citation type="journal article" date="2020" name="Stud. Mycol.">
        <title>101 Dothideomycetes genomes: a test case for predicting lifestyles and emergence of pathogens.</title>
        <authorList>
            <person name="Haridas S."/>
            <person name="Albert R."/>
            <person name="Binder M."/>
            <person name="Bloem J."/>
            <person name="Labutti K."/>
            <person name="Salamov A."/>
            <person name="Andreopoulos B."/>
            <person name="Baker S."/>
            <person name="Barry K."/>
            <person name="Bills G."/>
            <person name="Bluhm B."/>
            <person name="Cannon C."/>
            <person name="Castanera R."/>
            <person name="Culley D."/>
            <person name="Daum C."/>
            <person name="Ezra D."/>
            <person name="Gonzalez J."/>
            <person name="Henrissat B."/>
            <person name="Kuo A."/>
            <person name="Liang C."/>
            <person name="Lipzen A."/>
            <person name="Lutzoni F."/>
            <person name="Magnuson J."/>
            <person name="Mondo S."/>
            <person name="Nolan M."/>
            <person name="Ohm R."/>
            <person name="Pangilinan J."/>
            <person name="Park H.-J."/>
            <person name="Ramirez L."/>
            <person name="Alfaro M."/>
            <person name="Sun H."/>
            <person name="Tritt A."/>
            <person name="Yoshinaga Y."/>
            <person name="Zwiers L.-H."/>
            <person name="Turgeon B."/>
            <person name="Goodwin S."/>
            <person name="Spatafora J."/>
            <person name="Crous P."/>
            <person name="Grigoriev I."/>
        </authorList>
    </citation>
    <scope>NUCLEOTIDE SEQUENCE</scope>
    <source>
        <strain evidence="3">CBS 175.79</strain>
    </source>
</reference>
<sequence length="587" mass="66133">MAIHAILLSALATFQLSYARVVSPHTERSIQNARPLLRDFDALGAWYDGVAGIKQSAIPRQPNVTIAIVGAGISGLTTALMLDSVGVHNWEIVEASDRVGGRFRTKFFADTQEWVEMGPMRLPYTITYDSDNSTHEYTDHRMVFQLAEWLNELNHHDPRWEVEFIPWIQHHPNELMARGGKKTSDGRIPTRADIAANAELQSAPPLLTADYNSTKEKMNAILKNETTLRAIQKDVWRAHRAAMDRGLDDISQQAMMRNVFNASENTTDAIWTASDYDLFWDEMVHNSNLAQDGSSGTLGETEWKCIDKGFNKLSDAFIPLISDRIVLNRKITKLEAVNGSSGLPRTRLSWHTGGKDRGLSHKDYDFTIITAPFTVTRFMDLPKFSSVLGRAISEAGLRFKSACKVALLFRERFWEKGERPIFGGYSQPLSVAVGALYYPVYGHNETGRPGAIIHYRGGDWSDRYMSFSDEQHVEQVLDAIVSLHGEQARELYTGQFERLCWLEDEHSATSWCRPDVQQHALYIPAYHATEHNTIFIGEHTAPTHAWVSSSIHSSVRGAIQLLLEIGMVAEAKALNARWMGRWIDFGV</sequence>
<dbReference type="FunFam" id="1.20.1440.240:FF:000001">
    <property type="entry name" value="L-amino acid oxidase LaoA"/>
    <property type="match status" value="1"/>
</dbReference>
<dbReference type="EMBL" id="ML978077">
    <property type="protein sequence ID" value="KAF2010001.1"/>
    <property type="molecule type" value="Genomic_DNA"/>
</dbReference>